<dbReference type="AlphaFoldDB" id="A0A1Y2ALU4"/>
<dbReference type="InterPro" id="IPR051038">
    <property type="entry name" value="RMT2/GAMT_Mtase"/>
</dbReference>
<dbReference type="Proteomes" id="UP000193986">
    <property type="component" value="Unassembled WGS sequence"/>
</dbReference>
<keyword evidence="6" id="KW-0949">S-adenosyl-L-methionine</keyword>
<evidence type="ECO:0000256" key="4">
    <source>
        <dbReference type="ARBA" id="ARBA00022603"/>
    </source>
</evidence>
<comment type="similarity">
    <text evidence="10">Belongs to the class I-like SAM-binding methyltransferase superfamily. RMT2 methyltransferase family.</text>
</comment>
<dbReference type="GO" id="GO:0019702">
    <property type="term" value="F:protein arginine N5-methyltransferase activity"/>
    <property type="evidence" value="ECO:0007669"/>
    <property type="project" value="TreeGrafter"/>
</dbReference>
<keyword evidence="5 10" id="KW-0808">Transferase</keyword>
<dbReference type="EC" id="2.1.1.-" evidence="10"/>
<feature type="domain" description="RMT2" evidence="12">
    <location>
        <begin position="114"/>
        <end position="362"/>
    </location>
</feature>
<dbReference type="STRING" id="71784.A0A1Y2ALU4"/>
<dbReference type="InterPro" id="IPR026480">
    <property type="entry name" value="RMT2_dom"/>
</dbReference>
<evidence type="ECO:0000256" key="3">
    <source>
        <dbReference type="ARBA" id="ARBA00022490"/>
    </source>
</evidence>
<sequence length="362" mass="40433">MAASTSSAAELPPDLLPLAYALLSASESASISSIKTLLDQGAPAWYQDDALGWSCLHYGAERRDTQILEVLLRGGAVWNAVDKWGRTAGEVCLSFGWREGWQIIRNEGVRSEDTTSAGDNLSFLKSELRWEIGDDGRERVLDADGNGVMMGWEEPLMREHVRLMLKDHPNAVEGQEGVSVLNVGYGLGIIDKLFQSYTTSPPALHTIIEAHPLVLAQMRKMGIYDWPGVRILEGRWQDFLLDGDKLGELLTSVPRGGFDVIFIDTFAEGYEDLKAFFDILPDILEPEHGVFSFWNGLGATNPTIYAVSSHLAEIHLDDVGLDVEWHDVPIPESLRSEVWKGVRRRYWDLPGYKLPIARMMLH</sequence>
<evidence type="ECO:0000256" key="11">
    <source>
        <dbReference type="PROSITE-ProRule" id="PRU00023"/>
    </source>
</evidence>
<gene>
    <name evidence="13" type="ORF">BCR39DRAFT_473118</name>
</gene>
<reference evidence="13 14" key="1">
    <citation type="submission" date="2016-07" db="EMBL/GenBank/DDBJ databases">
        <title>Pervasive Adenine N6-methylation of Active Genes in Fungi.</title>
        <authorList>
            <consortium name="DOE Joint Genome Institute"/>
            <person name="Mondo S.J."/>
            <person name="Dannebaum R.O."/>
            <person name="Kuo R.C."/>
            <person name="Labutti K."/>
            <person name="Haridas S."/>
            <person name="Kuo A."/>
            <person name="Salamov A."/>
            <person name="Ahrendt S.R."/>
            <person name="Lipzen A."/>
            <person name="Sullivan W."/>
            <person name="Andreopoulos W.B."/>
            <person name="Clum A."/>
            <person name="Lindquist E."/>
            <person name="Daum C."/>
            <person name="Ramamoorthy G.K."/>
            <person name="Gryganskyi A."/>
            <person name="Culley D."/>
            <person name="Magnuson J.K."/>
            <person name="James T.Y."/>
            <person name="O'Malley M.A."/>
            <person name="Stajich J.E."/>
            <person name="Spatafora J.W."/>
            <person name="Visel A."/>
            <person name="Grigoriev I.V."/>
        </authorList>
    </citation>
    <scope>NUCLEOTIDE SEQUENCE [LARGE SCALE GENOMIC DNA]</scope>
    <source>
        <strain evidence="13 14">68-887.2</strain>
    </source>
</reference>
<dbReference type="InterPro" id="IPR036770">
    <property type="entry name" value="Ankyrin_rpt-contain_sf"/>
</dbReference>
<dbReference type="InterPro" id="IPR002110">
    <property type="entry name" value="Ankyrin_rpt"/>
</dbReference>
<keyword evidence="8 11" id="KW-0040">ANK repeat</keyword>
<dbReference type="OrthoDB" id="19014at2759"/>
<dbReference type="GO" id="GO:0005737">
    <property type="term" value="C:cytoplasm"/>
    <property type="evidence" value="ECO:0007669"/>
    <property type="project" value="UniProtKB-SubCell"/>
</dbReference>
<dbReference type="Gene3D" id="3.40.50.150">
    <property type="entry name" value="Vaccinia Virus protein VP39"/>
    <property type="match status" value="1"/>
</dbReference>
<keyword evidence="3 10" id="KW-0963">Cytoplasm</keyword>
<dbReference type="PANTHER" id="PTHR32379">
    <property type="entry name" value="GUANIDINOACETATE N-METHYLTRANSFERASE"/>
    <property type="match status" value="1"/>
</dbReference>
<dbReference type="Pfam" id="PF13637">
    <property type="entry name" value="Ank_4"/>
    <property type="match status" value="1"/>
</dbReference>
<dbReference type="SUPFAM" id="SSF48403">
    <property type="entry name" value="Ankyrin repeat"/>
    <property type="match status" value="1"/>
</dbReference>
<dbReference type="PANTHER" id="PTHR32379:SF1">
    <property type="entry name" value="GUANIDINOACETATE N-METHYLTRANSFERASE"/>
    <property type="match status" value="1"/>
</dbReference>
<comment type="subunit">
    <text evidence="2 10">Monomer.</text>
</comment>
<evidence type="ECO:0000256" key="2">
    <source>
        <dbReference type="ARBA" id="ARBA00011245"/>
    </source>
</evidence>
<evidence type="ECO:0000259" key="12">
    <source>
        <dbReference type="PROSITE" id="PS51559"/>
    </source>
</evidence>
<accession>A0A1Y2ALU4</accession>
<dbReference type="InParanoid" id="A0A1Y2ALU4"/>
<dbReference type="PIRSF" id="PIRSF038148">
    <property type="entry name" value="Arginine_N-mtfrase-2"/>
    <property type="match status" value="1"/>
</dbReference>
<evidence type="ECO:0000256" key="9">
    <source>
        <dbReference type="ARBA" id="ARBA00023242"/>
    </source>
</evidence>
<keyword evidence="7" id="KW-0677">Repeat</keyword>
<dbReference type="EMBL" id="MCFC01000078">
    <property type="protein sequence ID" value="ORY23543.1"/>
    <property type="molecule type" value="Genomic_DNA"/>
</dbReference>
<dbReference type="PROSITE" id="PS51559">
    <property type="entry name" value="SAM_RMT2"/>
    <property type="match status" value="1"/>
</dbReference>
<proteinExistence type="inferred from homology"/>
<dbReference type="FunFam" id="3.40.50.150:FF:000430">
    <property type="entry name" value="Arginine N-methyltransferase 2"/>
    <property type="match status" value="1"/>
</dbReference>
<dbReference type="PROSITE" id="PS50088">
    <property type="entry name" value="ANK_REPEAT"/>
    <property type="match status" value="1"/>
</dbReference>
<evidence type="ECO:0000313" key="14">
    <source>
        <dbReference type="Proteomes" id="UP000193986"/>
    </source>
</evidence>
<keyword evidence="14" id="KW-1185">Reference proteome</keyword>
<organism evidence="13 14">
    <name type="scientific">Naematelia encephala</name>
    <dbReference type="NCBI Taxonomy" id="71784"/>
    <lineage>
        <taxon>Eukaryota</taxon>
        <taxon>Fungi</taxon>
        <taxon>Dikarya</taxon>
        <taxon>Basidiomycota</taxon>
        <taxon>Agaricomycotina</taxon>
        <taxon>Tremellomycetes</taxon>
        <taxon>Tremellales</taxon>
        <taxon>Naemateliaceae</taxon>
        <taxon>Naematelia</taxon>
    </lineage>
</organism>
<evidence type="ECO:0000256" key="10">
    <source>
        <dbReference type="PIRNR" id="PIRNR038148"/>
    </source>
</evidence>
<dbReference type="Gene3D" id="1.25.40.20">
    <property type="entry name" value="Ankyrin repeat-containing domain"/>
    <property type="match status" value="1"/>
</dbReference>
<dbReference type="GO" id="GO:0032259">
    <property type="term" value="P:methylation"/>
    <property type="evidence" value="ECO:0007669"/>
    <property type="project" value="UniProtKB-KW"/>
</dbReference>
<evidence type="ECO:0000256" key="5">
    <source>
        <dbReference type="ARBA" id="ARBA00022679"/>
    </source>
</evidence>
<keyword evidence="9 10" id="KW-0539">Nucleus</keyword>
<feature type="repeat" description="ANK" evidence="11">
    <location>
        <begin position="51"/>
        <end position="83"/>
    </location>
</feature>
<name>A0A1Y2ALU4_9TREE</name>
<evidence type="ECO:0000256" key="8">
    <source>
        <dbReference type="ARBA" id="ARBA00023043"/>
    </source>
</evidence>
<dbReference type="FunCoup" id="A0A1Y2ALU4">
    <property type="interactions" value="296"/>
</dbReference>
<protein>
    <recommendedName>
        <fullName evidence="10">Arginine N-methyltransferase 2</fullName>
        <ecNumber evidence="10">2.1.1.-</ecNumber>
    </recommendedName>
</protein>
<dbReference type="SUPFAM" id="SSF53335">
    <property type="entry name" value="S-adenosyl-L-methionine-dependent methyltransferases"/>
    <property type="match status" value="1"/>
</dbReference>
<keyword evidence="4 10" id="KW-0489">Methyltransferase</keyword>
<comment type="caution">
    <text evidence="13">The sequence shown here is derived from an EMBL/GenBank/DDBJ whole genome shotgun (WGS) entry which is preliminary data.</text>
</comment>
<evidence type="ECO:0000256" key="1">
    <source>
        <dbReference type="ARBA" id="ARBA00002207"/>
    </source>
</evidence>
<comment type="function">
    <text evidence="1 10">S-adenosyl-L-methionine-dependent protein-arginine N-methyltransferase that methylates the delta-nitrogen atom of arginine residues to form N5-methylarginine (type IV) in target proteins. Monomethylates ribosomal protein L12.</text>
</comment>
<comment type="subcellular location">
    <subcellularLocation>
        <location evidence="10">Cytoplasm</location>
    </subcellularLocation>
    <subcellularLocation>
        <location evidence="10">Nucleus</location>
    </subcellularLocation>
</comment>
<evidence type="ECO:0000256" key="6">
    <source>
        <dbReference type="ARBA" id="ARBA00022691"/>
    </source>
</evidence>
<dbReference type="InterPro" id="IPR017408">
    <property type="entry name" value="Arginine_N-MeTrfase_2"/>
</dbReference>
<evidence type="ECO:0000256" key="7">
    <source>
        <dbReference type="ARBA" id="ARBA00022737"/>
    </source>
</evidence>
<dbReference type="GO" id="GO:0005634">
    <property type="term" value="C:nucleus"/>
    <property type="evidence" value="ECO:0007669"/>
    <property type="project" value="UniProtKB-SubCell"/>
</dbReference>
<evidence type="ECO:0000313" key="13">
    <source>
        <dbReference type="EMBL" id="ORY23543.1"/>
    </source>
</evidence>
<dbReference type="InterPro" id="IPR029063">
    <property type="entry name" value="SAM-dependent_MTases_sf"/>
</dbReference>